<sequence>MKNTRYDYSKENPVEADSAKRRNTEFQISNVTPSTSEYPTLNLFSSTVSLFYSYFSILVYSYSSYYLNLFLTLALPSTHQRRKIREAKARDDFGSSQILRPWGEKVIVVAPLRWGRSVSASVWPVLLTVAGPLLIPLLGCEAGCVCSCAPKYCRRASCRCCRRSIGSGTTDGDGHDVIVIVVGCGRNCCCEVGDIVFRDVAEPAGGEGFVEAGAPQRLRCRPFNLVTFLELQFSRSTKIWFGIGTI</sequence>
<evidence type="ECO:0000256" key="1">
    <source>
        <dbReference type="SAM" id="Phobius"/>
    </source>
</evidence>
<keyword evidence="1" id="KW-0812">Transmembrane</keyword>
<keyword evidence="1" id="KW-0472">Membrane</keyword>
<dbReference type="Proteomes" id="UP000092445">
    <property type="component" value="Unassembled WGS sequence"/>
</dbReference>
<evidence type="ECO:0000313" key="2">
    <source>
        <dbReference type="EnsemblMetazoa" id="GPAI030741-PA"/>
    </source>
</evidence>
<evidence type="ECO:0000313" key="3">
    <source>
        <dbReference type="Proteomes" id="UP000092445"/>
    </source>
</evidence>
<proteinExistence type="predicted"/>
<organism evidence="2 3">
    <name type="scientific">Glossina pallidipes</name>
    <name type="common">Tsetse fly</name>
    <dbReference type="NCBI Taxonomy" id="7398"/>
    <lineage>
        <taxon>Eukaryota</taxon>
        <taxon>Metazoa</taxon>
        <taxon>Ecdysozoa</taxon>
        <taxon>Arthropoda</taxon>
        <taxon>Hexapoda</taxon>
        <taxon>Insecta</taxon>
        <taxon>Pterygota</taxon>
        <taxon>Neoptera</taxon>
        <taxon>Endopterygota</taxon>
        <taxon>Diptera</taxon>
        <taxon>Brachycera</taxon>
        <taxon>Muscomorpha</taxon>
        <taxon>Hippoboscoidea</taxon>
        <taxon>Glossinidae</taxon>
        <taxon>Glossina</taxon>
    </lineage>
</organism>
<name>A0A1B0A0K5_GLOPL</name>
<keyword evidence="1" id="KW-1133">Transmembrane helix</keyword>
<protein>
    <submittedName>
        <fullName evidence="2">Uncharacterized protein</fullName>
    </submittedName>
</protein>
<dbReference type="AlphaFoldDB" id="A0A1B0A0K5"/>
<feature type="transmembrane region" description="Helical" evidence="1">
    <location>
        <begin position="51"/>
        <end position="75"/>
    </location>
</feature>
<keyword evidence="3" id="KW-1185">Reference proteome</keyword>
<dbReference type="EnsemblMetazoa" id="GPAI030741-RA">
    <property type="protein sequence ID" value="GPAI030741-PA"/>
    <property type="gene ID" value="GPAI030741"/>
</dbReference>
<dbReference type="VEuPathDB" id="VectorBase:GPAI030741"/>
<accession>A0A1B0A0K5</accession>
<reference evidence="2" key="2">
    <citation type="submission" date="2020-05" db="UniProtKB">
        <authorList>
            <consortium name="EnsemblMetazoa"/>
        </authorList>
    </citation>
    <scope>IDENTIFICATION</scope>
    <source>
        <strain evidence="2">IAEA</strain>
    </source>
</reference>
<reference evidence="3" key="1">
    <citation type="submission" date="2014-03" db="EMBL/GenBank/DDBJ databases">
        <authorList>
            <person name="Aksoy S."/>
            <person name="Warren W."/>
            <person name="Wilson R.K."/>
        </authorList>
    </citation>
    <scope>NUCLEOTIDE SEQUENCE [LARGE SCALE GENOMIC DNA]</scope>
    <source>
        <strain evidence="3">IAEA</strain>
    </source>
</reference>